<dbReference type="GeneID" id="81426670"/>
<dbReference type="RefSeq" id="XP_056543049.1">
    <property type="nucleotide sequence ID" value="XM_056687494.1"/>
</dbReference>
<gene>
    <name evidence="1" type="ORF">N7482_005369</name>
</gene>
<dbReference type="EMBL" id="JAPQKN010000003">
    <property type="protein sequence ID" value="KAJ5166588.1"/>
    <property type="molecule type" value="Genomic_DNA"/>
</dbReference>
<comment type="caution">
    <text evidence="1">The sequence shown here is derived from an EMBL/GenBank/DDBJ whole genome shotgun (WGS) entry which is preliminary data.</text>
</comment>
<accession>A0A9W9I4L0</accession>
<proteinExistence type="predicted"/>
<reference evidence="1" key="1">
    <citation type="submission" date="2022-11" db="EMBL/GenBank/DDBJ databases">
        <authorList>
            <person name="Petersen C."/>
        </authorList>
    </citation>
    <scope>NUCLEOTIDE SEQUENCE</scope>
    <source>
        <strain evidence="1">IBT 26290</strain>
    </source>
</reference>
<organism evidence="1 2">
    <name type="scientific">Penicillium canariense</name>
    <dbReference type="NCBI Taxonomy" id="189055"/>
    <lineage>
        <taxon>Eukaryota</taxon>
        <taxon>Fungi</taxon>
        <taxon>Dikarya</taxon>
        <taxon>Ascomycota</taxon>
        <taxon>Pezizomycotina</taxon>
        <taxon>Eurotiomycetes</taxon>
        <taxon>Eurotiomycetidae</taxon>
        <taxon>Eurotiales</taxon>
        <taxon>Aspergillaceae</taxon>
        <taxon>Penicillium</taxon>
    </lineage>
</organism>
<evidence type="ECO:0000313" key="1">
    <source>
        <dbReference type="EMBL" id="KAJ5166588.1"/>
    </source>
</evidence>
<dbReference type="AlphaFoldDB" id="A0A9W9I4L0"/>
<dbReference type="Proteomes" id="UP001149163">
    <property type="component" value="Unassembled WGS sequence"/>
</dbReference>
<evidence type="ECO:0000313" key="2">
    <source>
        <dbReference type="Proteomes" id="UP001149163"/>
    </source>
</evidence>
<name>A0A9W9I4L0_9EURO</name>
<reference evidence="1" key="2">
    <citation type="journal article" date="2023" name="IMA Fungus">
        <title>Comparative genomic study of the Penicillium genus elucidates a diverse pangenome and 15 lateral gene transfer events.</title>
        <authorList>
            <person name="Petersen C."/>
            <person name="Sorensen T."/>
            <person name="Nielsen M.R."/>
            <person name="Sondergaard T.E."/>
            <person name="Sorensen J.L."/>
            <person name="Fitzpatrick D.A."/>
            <person name="Frisvad J.C."/>
            <person name="Nielsen K.L."/>
        </authorList>
    </citation>
    <scope>NUCLEOTIDE SEQUENCE</scope>
    <source>
        <strain evidence="1">IBT 26290</strain>
    </source>
</reference>
<protein>
    <submittedName>
        <fullName evidence="1">Uncharacterized protein</fullName>
    </submittedName>
</protein>
<sequence length="71" mass="8033">MKTHEMRMGNVVAMVGEEYGQANRVDGSQKGERKRQDCYDGVQQQKRVTGFCRVPARARLTACKNSLITWG</sequence>
<keyword evidence="2" id="KW-1185">Reference proteome</keyword>